<feature type="domain" description="ApeA N-terminal" evidence="2">
    <location>
        <begin position="80"/>
        <end position="257"/>
    </location>
</feature>
<dbReference type="KEGG" id="mgor:H0P51_08910"/>
<dbReference type="InterPro" id="IPR041229">
    <property type="entry name" value="HEPN_Apea"/>
</dbReference>
<sequence>MDELIANSLAGSVGYVWPFFEKSGFDNQVYAGHLAQSDDRFKVSVLAPSPIGVGLGPLEGQKRIPSSLLAVSEVHGTLAFDITRIGGTTNIGGVKASSRDYYCRAIAVGFPADELKSSRMYEMAAYFPGLEHWSRIRGSKSEVKHDEYHRPTVINTTIRSAPEQVTRFSKYQTLVVSTHFEVTGPRDDRRAYTPLSISSITESAVDWRFHMNVLLSIQNLISLCWDGFVRADGGYVRLDLSEPEETSNAKLWSQRLMEIPAAVQPAPPSTTFPLVRYETLGGVDGLRRWVRLAEAHPRAVGPITSRNRVARSPVVESVLHDICVAIEYWVNYHKSIKRSWAKPRSQRDSQAERLARWVGNEFGEFVGDPQKWARSLWQHYGDLKHQPTLSYDPYELYLLADSARILLTCALLNRVAGTKRPTRALCRATQNHDTGYDVRDLLDTQPNPALEI</sequence>
<reference evidence="4" key="1">
    <citation type="submission" date="2020-07" db="EMBL/GenBank/DDBJ databases">
        <title>Description of Mycobacterium gordonae subsp. intergordonae subsp.nov. and Mycobacterium gordonae subsp. gordonae subsp. nov.</title>
        <authorList>
            <person name="Yu X."/>
        </authorList>
    </citation>
    <scope>NUCLEOTIDE SEQUENCE [LARGE SCALE GENOMIC DNA]</scope>
    <source>
        <strain evidence="4">24</strain>
    </source>
</reference>
<evidence type="ECO:0000313" key="3">
    <source>
        <dbReference type="EMBL" id="QLL08990.1"/>
    </source>
</evidence>
<organism evidence="3 4">
    <name type="scientific">Mycobacterium vicinigordonae</name>
    <dbReference type="NCBI Taxonomy" id="1719132"/>
    <lineage>
        <taxon>Bacteria</taxon>
        <taxon>Bacillati</taxon>
        <taxon>Actinomycetota</taxon>
        <taxon>Actinomycetes</taxon>
        <taxon>Mycobacteriales</taxon>
        <taxon>Mycobacteriaceae</taxon>
        <taxon>Mycobacterium</taxon>
    </lineage>
</organism>
<dbReference type="AlphaFoldDB" id="A0A7D6E1Y7"/>
<reference evidence="3 4" key="2">
    <citation type="submission" date="2020-07" db="EMBL/GenBank/DDBJ databases">
        <authorList>
            <person name="Yu X."/>
        </authorList>
    </citation>
    <scope>NUCLEOTIDE SEQUENCE [LARGE SCALE GENOMIC DNA]</scope>
    <source>
        <strain evidence="4">24</strain>
    </source>
</reference>
<evidence type="ECO:0000259" key="2">
    <source>
        <dbReference type="Pfam" id="PF18862"/>
    </source>
</evidence>
<dbReference type="RefSeq" id="WP_180917575.1">
    <property type="nucleotide sequence ID" value="NZ_CP059165.1"/>
</dbReference>
<dbReference type="Pfam" id="PF18862">
    <property type="entry name" value="ApeA_NTD1"/>
    <property type="match status" value="1"/>
</dbReference>
<name>A0A7D6E1Y7_9MYCO</name>
<dbReference type="Pfam" id="PF18739">
    <property type="entry name" value="HEPN_Apea"/>
    <property type="match status" value="1"/>
</dbReference>
<dbReference type="EMBL" id="CP059165">
    <property type="protein sequence ID" value="QLL08990.1"/>
    <property type="molecule type" value="Genomic_DNA"/>
</dbReference>
<evidence type="ECO:0000259" key="1">
    <source>
        <dbReference type="Pfam" id="PF18739"/>
    </source>
</evidence>
<gene>
    <name evidence="3" type="ORF">H0P51_08910</name>
</gene>
<accession>A0A7D6E1Y7</accession>
<reference evidence="4" key="3">
    <citation type="submission" date="2023-07" db="EMBL/GenBank/DDBJ databases">
        <title>Description of Mycobacterium gordonae subsp. intergordonae subsp.nov. and Mycobacterium gordonae subsp. gordonae subsp. nov.</title>
        <authorList>
            <person name="Huang H."/>
        </authorList>
    </citation>
    <scope>NUCLEOTIDE SEQUENCE [LARGE SCALE GENOMIC DNA]</scope>
    <source>
        <strain evidence="4">24</strain>
    </source>
</reference>
<feature type="domain" description="Apea-like HEPN" evidence="1">
    <location>
        <begin position="349"/>
        <end position="419"/>
    </location>
</feature>
<protein>
    <submittedName>
        <fullName evidence="3">Uncharacterized protein</fullName>
    </submittedName>
</protein>
<keyword evidence="4" id="KW-1185">Reference proteome</keyword>
<proteinExistence type="predicted"/>
<dbReference type="InterPro" id="IPR041223">
    <property type="entry name" value="ApeA_NTD"/>
</dbReference>
<evidence type="ECO:0000313" key="4">
    <source>
        <dbReference type="Proteomes" id="UP000510682"/>
    </source>
</evidence>
<dbReference type="Proteomes" id="UP000510682">
    <property type="component" value="Chromosome"/>
</dbReference>